<evidence type="ECO:0000259" key="6">
    <source>
        <dbReference type="Pfam" id="PF18517"/>
    </source>
</evidence>
<organism evidence="7 8">
    <name type="scientific">Cavenderia fasciculata</name>
    <name type="common">Slime mold</name>
    <name type="synonym">Dictyostelium fasciculatum</name>
    <dbReference type="NCBI Taxonomy" id="261658"/>
    <lineage>
        <taxon>Eukaryota</taxon>
        <taxon>Amoebozoa</taxon>
        <taxon>Evosea</taxon>
        <taxon>Eumycetozoa</taxon>
        <taxon>Dictyostelia</taxon>
        <taxon>Acytosteliales</taxon>
        <taxon>Cavenderiaceae</taxon>
        <taxon>Cavenderia</taxon>
    </lineage>
</organism>
<evidence type="ECO:0000256" key="2">
    <source>
        <dbReference type="ARBA" id="ARBA00023054"/>
    </source>
</evidence>
<reference evidence="8" key="1">
    <citation type="journal article" date="2011" name="Genome Res.">
        <title>Phylogeny-wide analysis of social amoeba genomes highlights ancient origins for complex intercellular communication.</title>
        <authorList>
            <person name="Heidel A.J."/>
            <person name="Lawal H.M."/>
            <person name="Felder M."/>
            <person name="Schilde C."/>
            <person name="Helps N.R."/>
            <person name="Tunggal B."/>
            <person name="Rivero F."/>
            <person name="John U."/>
            <person name="Schleicher M."/>
            <person name="Eichinger L."/>
            <person name="Platzer M."/>
            <person name="Noegel A.A."/>
            <person name="Schaap P."/>
            <person name="Gloeckner G."/>
        </authorList>
    </citation>
    <scope>NUCLEOTIDE SEQUENCE [LARGE SCALE GENOMIC DNA]</scope>
    <source>
        <strain evidence="8">SH3</strain>
    </source>
</reference>
<keyword evidence="2 4" id="KW-0175">Coiled coil</keyword>
<gene>
    <name evidence="7" type="primary">mnd1</name>
    <name evidence="7" type="ORF">DFA_03663</name>
</gene>
<keyword evidence="3" id="KW-0539">Nucleus</keyword>
<dbReference type="EMBL" id="GL883006">
    <property type="protein sequence ID" value="EGG25414.1"/>
    <property type="molecule type" value="Genomic_DNA"/>
</dbReference>
<dbReference type="KEGG" id="dfa:DFA_03663"/>
<dbReference type="Proteomes" id="UP000007797">
    <property type="component" value="Unassembled WGS sequence"/>
</dbReference>
<dbReference type="STRING" id="1054147.F4PII5"/>
<evidence type="ECO:0000256" key="1">
    <source>
        <dbReference type="ARBA" id="ARBA00004123"/>
    </source>
</evidence>
<dbReference type="OrthoDB" id="273345at2759"/>
<dbReference type="InterPro" id="IPR040661">
    <property type="entry name" value="LZ3wCH"/>
</dbReference>
<protein>
    <submittedName>
        <fullName evidence="7">Meiotic nuclear division protein 1</fullName>
    </submittedName>
</protein>
<dbReference type="AlphaFoldDB" id="F4PII5"/>
<feature type="domain" description="Mnd1 HTH" evidence="5">
    <location>
        <begin position="16"/>
        <end position="75"/>
    </location>
</feature>
<dbReference type="GeneID" id="14876661"/>
<comment type="subcellular location">
    <subcellularLocation>
        <location evidence="1">Nucleus</location>
    </subcellularLocation>
</comment>
<name>F4PII5_CACFS</name>
<evidence type="ECO:0000313" key="8">
    <source>
        <dbReference type="Proteomes" id="UP000007797"/>
    </source>
</evidence>
<sequence length="216" mass="25030">MSSRKKISKEDRNEKIIKFFHTTNDVFKVQEAGSEIASATGMMVKEVNEGVQELINDGLIKNDKMSNTAFCWSFASFDLDQKQTQLDTEVERIESYNDKIVDESEKIERLLKERPESDARTKRLELLESLKTKNKQFKEELSSFSNVEEVELLKQEFNIGVAAANRYGDNITILQRFCDTKYNMPKEDFNRNFGITNSFVDELEFPTPGANKKKRK</sequence>
<dbReference type="GO" id="GO:0005634">
    <property type="term" value="C:nucleus"/>
    <property type="evidence" value="ECO:0007669"/>
    <property type="project" value="UniProtKB-SubCell"/>
</dbReference>
<accession>F4PII5</accession>
<evidence type="ECO:0000259" key="5">
    <source>
        <dbReference type="Pfam" id="PF03962"/>
    </source>
</evidence>
<keyword evidence="8" id="KW-1185">Reference proteome</keyword>
<dbReference type="Pfam" id="PF03962">
    <property type="entry name" value="Mnd1"/>
    <property type="match status" value="1"/>
</dbReference>
<evidence type="ECO:0000256" key="3">
    <source>
        <dbReference type="ARBA" id="ARBA00023242"/>
    </source>
</evidence>
<dbReference type="InterPro" id="IPR040453">
    <property type="entry name" value="Mnd1_HTH"/>
</dbReference>
<feature type="coiled-coil region" evidence="4">
    <location>
        <begin position="79"/>
        <end position="147"/>
    </location>
</feature>
<evidence type="ECO:0000313" key="7">
    <source>
        <dbReference type="EMBL" id="EGG25414.1"/>
    </source>
</evidence>
<dbReference type="OMA" id="VCYWAFP"/>
<evidence type="ECO:0000256" key="4">
    <source>
        <dbReference type="SAM" id="Coils"/>
    </source>
</evidence>
<dbReference type="RefSeq" id="XP_004363265.1">
    <property type="nucleotide sequence ID" value="XM_004363208.1"/>
</dbReference>
<feature type="domain" description="Leucine zipper with capping helix" evidence="6">
    <location>
        <begin position="151"/>
        <end position="197"/>
    </location>
</feature>
<proteinExistence type="predicted"/>
<dbReference type="Pfam" id="PF18517">
    <property type="entry name" value="LZ3wCH"/>
    <property type="match status" value="1"/>
</dbReference>